<dbReference type="SUPFAM" id="SSF64182">
    <property type="entry name" value="DHH phosphoesterases"/>
    <property type="match status" value="1"/>
</dbReference>
<evidence type="ECO:0000256" key="1">
    <source>
        <dbReference type="ARBA" id="ARBA00001946"/>
    </source>
</evidence>
<keyword evidence="8" id="KW-0694">RNA-binding</keyword>
<dbReference type="GO" id="GO:0003723">
    <property type="term" value="F:RNA binding"/>
    <property type="evidence" value="ECO:0007669"/>
    <property type="project" value="UniProtKB-KW"/>
</dbReference>
<keyword evidence="6" id="KW-0547">Nucleotide-binding</keyword>
<keyword evidence="4" id="KW-0548">Nucleotidyltransferase</keyword>
<protein>
    <submittedName>
        <fullName evidence="9">Uncharacterized protein</fullName>
    </submittedName>
</protein>
<dbReference type="GO" id="GO:0000166">
    <property type="term" value="F:nucleotide binding"/>
    <property type="evidence" value="ECO:0007669"/>
    <property type="project" value="UniProtKB-KW"/>
</dbReference>
<keyword evidence="7" id="KW-0460">Magnesium</keyword>
<evidence type="ECO:0000256" key="5">
    <source>
        <dbReference type="ARBA" id="ARBA00022723"/>
    </source>
</evidence>
<dbReference type="Gene3D" id="3.90.1640.10">
    <property type="entry name" value="inorganic pyrophosphatase (n-terminal core)"/>
    <property type="match status" value="1"/>
</dbReference>
<accession>A0A1F7YEM4</accession>
<keyword evidence="5" id="KW-0479">Metal-binding</keyword>
<dbReference type="Proteomes" id="UP000178851">
    <property type="component" value="Unassembled WGS sequence"/>
</dbReference>
<dbReference type="PANTHER" id="PTHR47788">
    <property type="entry name" value="POLYA POLYMERASE"/>
    <property type="match status" value="1"/>
</dbReference>
<keyword evidence="4" id="KW-0808">Transferase</keyword>
<comment type="cofactor">
    <cofactor evidence="1">
        <name>Mg(2+)</name>
        <dbReference type="ChEBI" id="CHEBI:18420"/>
    </cofactor>
</comment>
<dbReference type="GO" id="GO:0016779">
    <property type="term" value="F:nucleotidyltransferase activity"/>
    <property type="evidence" value="ECO:0007669"/>
    <property type="project" value="UniProtKB-KW"/>
</dbReference>
<feature type="non-terminal residue" evidence="9">
    <location>
        <position position="1"/>
    </location>
</feature>
<evidence type="ECO:0000256" key="4">
    <source>
        <dbReference type="ARBA" id="ARBA00022695"/>
    </source>
</evidence>
<dbReference type="AlphaFoldDB" id="A0A1F7YEM4"/>
<dbReference type="InterPro" id="IPR038763">
    <property type="entry name" value="DHH_sf"/>
</dbReference>
<organism evidence="9 10">
    <name type="scientific">Candidatus Woesebacteria bacterium RIFCSPHIGHO2_01_FULL_39_28</name>
    <dbReference type="NCBI Taxonomy" id="1802496"/>
    <lineage>
        <taxon>Bacteria</taxon>
        <taxon>Candidatus Woeseibacteriota</taxon>
    </lineage>
</organism>
<sequence length="283" mass="32628">SYLLNQTGKKAEGIIFGSFQSEVQYFIEKHNIKIPIKPDGYDRNWENFILVDASSIKGMPVLVKSEKVIEIIDHRKSEPEKEFPNAKVQNELIGAAATLIVERFIEAKVRLLPDHAKLLYGAIYHNTLNFLATNTSDRDKKAVKYLEEEFGLDRNLINEMFETMTKIINKDIYKALKDDAKEFGKDVPMGALQLIFWGSEILKNRKFIENAVEKLSNDYKYNWSYLNLVDLEDGVSTIYSKSKLGQGLLSKILDCKFENGWAKLNKPWLRKQIMPEIINLTKN</sequence>
<evidence type="ECO:0000256" key="8">
    <source>
        <dbReference type="ARBA" id="ARBA00022884"/>
    </source>
</evidence>
<evidence type="ECO:0000256" key="7">
    <source>
        <dbReference type="ARBA" id="ARBA00022842"/>
    </source>
</evidence>
<dbReference type="GO" id="GO:0008033">
    <property type="term" value="P:tRNA processing"/>
    <property type="evidence" value="ECO:0007669"/>
    <property type="project" value="UniProtKB-KW"/>
</dbReference>
<dbReference type="PANTHER" id="PTHR47788:SF1">
    <property type="entry name" value="A-ADDING TRNA NUCLEOTIDYLTRANSFERASE"/>
    <property type="match status" value="1"/>
</dbReference>
<name>A0A1F7YEM4_9BACT</name>
<dbReference type="Gene3D" id="3.10.310.20">
    <property type="entry name" value="DHHA2 domain"/>
    <property type="match status" value="1"/>
</dbReference>
<reference evidence="9 10" key="1">
    <citation type="journal article" date="2016" name="Nat. Commun.">
        <title>Thousands of microbial genomes shed light on interconnected biogeochemical processes in an aquifer system.</title>
        <authorList>
            <person name="Anantharaman K."/>
            <person name="Brown C.T."/>
            <person name="Hug L.A."/>
            <person name="Sharon I."/>
            <person name="Castelle C.J."/>
            <person name="Probst A.J."/>
            <person name="Thomas B.C."/>
            <person name="Singh A."/>
            <person name="Wilkins M.J."/>
            <person name="Karaoz U."/>
            <person name="Brodie E.L."/>
            <person name="Williams K.H."/>
            <person name="Hubbard S.S."/>
            <person name="Banfield J.F."/>
        </authorList>
    </citation>
    <scope>NUCLEOTIDE SEQUENCE [LARGE SCALE GENOMIC DNA]</scope>
</reference>
<evidence type="ECO:0000313" key="10">
    <source>
        <dbReference type="Proteomes" id="UP000178851"/>
    </source>
</evidence>
<dbReference type="GO" id="GO:0046872">
    <property type="term" value="F:metal ion binding"/>
    <property type="evidence" value="ECO:0007669"/>
    <property type="project" value="UniProtKB-KW"/>
</dbReference>
<comment type="caution">
    <text evidence="9">The sequence shown here is derived from an EMBL/GenBank/DDBJ whole genome shotgun (WGS) entry which is preliminary data.</text>
</comment>
<evidence type="ECO:0000256" key="2">
    <source>
        <dbReference type="ARBA" id="ARBA00007265"/>
    </source>
</evidence>
<gene>
    <name evidence="9" type="ORF">A2627_01755</name>
</gene>
<comment type="similarity">
    <text evidence="2">Belongs to the tRNA nucleotidyltransferase/poly(A) polymerase family.</text>
</comment>
<dbReference type="InterPro" id="IPR038222">
    <property type="entry name" value="DHHA2_dom_sf"/>
</dbReference>
<evidence type="ECO:0000256" key="6">
    <source>
        <dbReference type="ARBA" id="ARBA00022741"/>
    </source>
</evidence>
<proteinExistence type="inferred from homology"/>
<evidence type="ECO:0000256" key="3">
    <source>
        <dbReference type="ARBA" id="ARBA00022694"/>
    </source>
</evidence>
<evidence type="ECO:0000313" key="9">
    <source>
        <dbReference type="EMBL" id="OGM25777.1"/>
    </source>
</evidence>
<dbReference type="EMBL" id="MGGI01000020">
    <property type="protein sequence ID" value="OGM25777.1"/>
    <property type="molecule type" value="Genomic_DNA"/>
</dbReference>
<dbReference type="InterPro" id="IPR052390">
    <property type="entry name" value="tRNA_nt/polyA_polymerase"/>
</dbReference>
<keyword evidence="3" id="KW-0819">tRNA processing</keyword>